<evidence type="ECO:0000259" key="2">
    <source>
        <dbReference type="Pfam" id="PF10988"/>
    </source>
</evidence>
<accession>A0ABV7XAQ8</accession>
<evidence type="ECO:0000313" key="4">
    <source>
        <dbReference type="Proteomes" id="UP001595615"/>
    </source>
</evidence>
<name>A0ABV7XAQ8_9SPHN</name>
<gene>
    <name evidence="3" type="ORF">ACFOMD_06035</name>
</gene>
<feature type="chain" id="PRO_5046949265" evidence="1">
    <location>
        <begin position="26"/>
        <end position="191"/>
    </location>
</feature>
<dbReference type="Pfam" id="PF10988">
    <property type="entry name" value="DUF2807"/>
    <property type="match status" value="1"/>
</dbReference>
<feature type="domain" description="Putative auto-transporter adhesin head GIN" evidence="2">
    <location>
        <begin position="117"/>
        <end position="174"/>
    </location>
</feature>
<dbReference type="RefSeq" id="WP_380858383.1">
    <property type="nucleotide sequence ID" value="NZ_JBHRXV010000004.1"/>
</dbReference>
<sequence>MTFRSLPLMSLAVLALTAVAAPAGAAVDVPTPAFSALSLNGGGTVTVKQGPTRKVTILRGDPKVSSFQVIERSLRIRACPDGCPNNYKLEVLVTVPDIDALAVRGGGKVEMTGFPAVEKLALSVQGGGLLDTRAVEARTVAASVEGGGGIRTWASKTLAASVRGGGGVRYKGSPTLATSVRGGGGVKADSE</sequence>
<feature type="signal peptide" evidence="1">
    <location>
        <begin position="1"/>
        <end position="25"/>
    </location>
</feature>
<reference evidence="4" key="1">
    <citation type="journal article" date="2019" name="Int. J. Syst. Evol. Microbiol.">
        <title>The Global Catalogue of Microorganisms (GCM) 10K type strain sequencing project: providing services to taxonomists for standard genome sequencing and annotation.</title>
        <authorList>
            <consortium name="The Broad Institute Genomics Platform"/>
            <consortium name="The Broad Institute Genome Sequencing Center for Infectious Disease"/>
            <person name="Wu L."/>
            <person name="Ma J."/>
        </authorList>
    </citation>
    <scope>NUCLEOTIDE SEQUENCE [LARGE SCALE GENOMIC DNA]</scope>
    <source>
        <strain evidence="4">KCTC 42644</strain>
    </source>
</reference>
<proteinExistence type="predicted"/>
<dbReference type="Gene3D" id="2.160.20.120">
    <property type="match status" value="2"/>
</dbReference>
<evidence type="ECO:0000256" key="1">
    <source>
        <dbReference type="SAM" id="SignalP"/>
    </source>
</evidence>
<protein>
    <submittedName>
        <fullName evidence="3">GIN domain-containing protein</fullName>
    </submittedName>
</protein>
<comment type="caution">
    <text evidence="3">The sequence shown here is derived from an EMBL/GenBank/DDBJ whole genome shotgun (WGS) entry which is preliminary data.</text>
</comment>
<dbReference type="Proteomes" id="UP001595615">
    <property type="component" value="Unassembled WGS sequence"/>
</dbReference>
<organism evidence="3 4">
    <name type="scientific">Sphingoaurantiacus capsulatus</name>
    <dbReference type="NCBI Taxonomy" id="1771310"/>
    <lineage>
        <taxon>Bacteria</taxon>
        <taxon>Pseudomonadati</taxon>
        <taxon>Pseudomonadota</taxon>
        <taxon>Alphaproteobacteria</taxon>
        <taxon>Sphingomonadales</taxon>
        <taxon>Sphingosinicellaceae</taxon>
        <taxon>Sphingoaurantiacus</taxon>
    </lineage>
</organism>
<keyword evidence="1" id="KW-0732">Signal</keyword>
<keyword evidence="4" id="KW-1185">Reference proteome</keyword>
<dbReference type="InterPro" id="IPR021255">
    <property type="entry name" value="DUF2807"/>
</dbReference>
<evidence type="ECO:0000313" key="3">
    <source>
        <dbReference type="EMBL" id="MFC3712118.1"/>
    </source>
</evidence>
<dbReference type="EMBL" id="JBHRXV010000004">
    <property type="protein sequence ID" value="MFC3712118.1"/>
    <property type="molecule type" value="Genomic_DNA"/>
</dbReference>